<keyword evidence="2" id="KW-0472">Membrane</keyword>
<feature type="region of interest" description="Disordered" evidence="1">
    <location>
        <begin position="134"/>
        <end position="173"/>
    </location>
</feature>
<evidence type="ECO:0000259" key="3">
    <source>
        <dbReference type="Pfam" id="PF14364"/>
    </source>
</evidence>
<proteinExistence type="predicted"/>
<accession>A0A5P1E7C1</accession>
<dbReference type="OrthoDB" id="781735at2759"/>
<dbReference type="Proteomes" id="UP000243459">
    <property type="component" value="Chromosome 9"/>
</dbReference>
<feature type="compositionally biased region" description="Acidic residues" evidence="1">
    <location>
        <begin position="135"/>
        <end position="148"/>
    </location>
</feature>
<evidence type="ECO:0000256" key="1">
    <source>
        <dbReference type="SAM" id="MobiDB-lite"/>
    </source>
</evidence>
<feature type="transmembrane region" description="Helical" evidence="2">
    <location>
        <begin position="50"/>
        <end position="73"/>
    </location>
</feature>
<protein>
    <recommendedName>
        <fullName evidence="3">DUF4408 domain-containing protein</fullName>
    </recommendedName>
</protein>
<feature type="domain" description="DUF4408" evidence="3">
    <location>
        <begin position="33"/>
        <end position="77"/>
    </location>
</feature>
<dbReference type="AlphaFoldDB" id="A0A5P1E7C1"/>
<keyword evidence="2" id="KW-1133">Transmembrane helix</keyword>
<dbReference type="Gramene" id="ONK58531">
    <property type="protein sequence ID" value="ONK58531"/>
    <property type="gene ID" value="A4U43_C09F14030"/>
</dbReference>
<dbReference type="OMA" id="FTSMTCI"/>
<evidence type="ECO:0000313" key="4">
    <source>
        <dbReference type="EMBL" id="ONK58531.1"/>
    </source>
</evidence>
<organism evidence="4 5">
    <name type="scientific">Asparagus officinalis</name>
    <name type="common">Garden asparagus</name>
    <dbReference type="NCBI Taxonomy" id="4686"/>
    <lineage>
        <taxon>Eukaryota</taxon>
        <taxon>Viridiplantae</taxon>
        <taxon>Streptophyta</taxon>
        <taxon>Embryophyta</taxon>
        <taxon>Tracheophyta</taxon>
        <taxon>Spermatophyta</taxon>
        <taxon>Magnoliopsida</taxon>
        <taxon>Liliopsida</taxon>
        <taxon>Asparagales</taxon>
        <taxon>Asparagaceae</taxon>
        <taxon>Asparagoideae</taxon>
        <taxon>Asparagus</taxon>
    </lineage>
</organism>
<feature type="transmembrane region" description="Helical" evidence="2">
    <location>
        <begin position="12"/>
        <end position="44"/>
    </location>
</feature>
<sequence length="219" mass="25730">MKRYNKCNLSSLIQHSLLFVLLCLFLSSPLWLPILCSCIKLFFMESLPKIINIVIGPKSLFLVFNLIIIILIGESRLSSSSSKPNIYEEYVIYSQRYKEVSKDNPLVEEKKEIENEEEKEETKGEEEVINGVSEVLEEEEEEKKEEEEVIKGEREVIEEEEEEKKEEEEVIKGESKVLIEEEEERGLMPAEELNKRVEDFIARVNMQRRLEERMLVGLR</sequence>
<feature type="compositionally biased region" description="Acidic residues" evidence="1">
    <location>
        <begin position="156"/>
        <end position="169"/>
    </location>
</feature>
<evidence type="ECO:0000256" key="2">
    <source>
        <dbReference type="SAM" id="Phobius"/>
    </source>
</evidence>
<gene>
    <name evidence="4" type="ORF">A4U43_C09F14030</name>
</gene>
<dbReference type="PANTHER" id="PTHR35762">
    <property type="entry name" value="TRANSMEMBRANE PROTEIN"/>
    <property type="match status" value="1"/>
</dbReference>
<keyword evidence="5" id="KW-1185">Reference proteome</keyword>
<keyword evidence="2" id="KW-0812">Transmembrane</keyword>
<dbReference type="Pfam" id="PF14364">
    <property type="entry name" value="DUF4408"/>
    <property type="match status" value="1"/>
</dbReference>
<dbReference type="InterPro" id="IPR025520">
    <property type="entry name" value="DUF4408"/>
</dbReference>
<dbReference type="PANTHER" id="PTHR35762:SF2">
    <property type="entry name" value="TRANSMEMBRANE PROTEIN"/>
    <property type="match status" value="1"/>
</dbReference>
<reference evidence="5" key="1">
    <citation type="journal article" date="2017" name="Nat. Commun.">
        <title>The asparagus genome sheds light on the origin and evolution of a young Y chromosome.</title>
        <authorList>
            <person name="Harkess A."/>
            <person name="Zhou J."/>
            <person name="Xu C."/>
            <person name="Bowers J.E."/>
            <person name="Van der Hulst R."/>
            <person name="Ayyampalayam S."/>
            <person name="Mercati F."/>
            <person name="Riccardi P."/>
            <person name="McKain M.R."/>
            <person name="Kakrana A."/>
            <person name="Tang H."/>
            <person name="Ray J."/>
            <person name="Groenendijk J."/>
            <person name="Arikit S."/>
            <person name="Mathioni S.M."/>
            <person name="Nakano M."/>
            <person name="Shan H."/>
            <person name="Telgmann-Rauber A."/>
            <person name="Kanno A."/>
            <person name="Yue Z."/>
            <person name="Chen H."/>
            <person name="Li W."/>
            <person name="Chen Y."/>
            <person name="Xu X."/>
            <person name="Zhang Y."/>
            <person name="Luo S."/>
            <person name="Chen H."/>
            <person name="Gao J."/>
            <person name="Mao Z."/>
            <person name="Pires J.C."/>
            <person name="Luo M."/>
            <person name="Kudrna D."/>
            <person name="Wing R.A."/>
            <person name="Meyers B.C."/>
            <person name="Yi K."/>
            <person name="Kong H."/>
            <person name="Lavrijsen P."/>
            <person name="Sunseri F."/>
            <person name="Falavigna A."/>
            <person name="Ye Y."/>
            <person name="Leebens-Mack J.H."/>
            <person name="Chen G."/>
        </authorList>
    </citation>
    <scope>NUCLEOTIDE SEQUENCE [LARGE SCALE GENOMIC DNA]</scope>
    <source>
        <strain evidence="5">cv. DH0086</strain>
    </source>
</reference>
<dbReference type="EMBL" id="CM007389">
    <property type="protein sequence ID" value="ONK58531.1"/>
    <property type="molecule type" value="Genomic_DNA"/>
</dbReference>
<evidence type="ECO:0000313" key="5">
    <source>
        <dbReference type="Proteomes" id="UP000243459"/>
    </source>
</evidence>
<name>A0A5P1E7C1_ASPOF</name>